<proteinExistence type="inferred from homology"/>
<dbReference type="OrthoDB" id="3527985at2"/>
<gene>
    <name evidence="4" type="ORF">ET989_04470</name>
</gene>
<dbReference type="PANTHER" id="PTHR43213">
    <property type="entry name" value="BIFUNCTIONAL DTTP/UTP PYROPHOSPHATASE/METHYLTRANSFERASE PROTEIN-RELATED"/>
    <property type="match status" value="1"/>
</dbReference>
<comment type="function">
    <text evidence="3">Nucleoside triphosphate pyrophosphatase. May have a dual role in cell division arrest and in preventing the incorporation of modified nucleotides into cellular nucleic acids.</text>
</comment>
<keyword evidence="3" id="KW-0546">Nucleotide metabolism</keyword>
<keyword evidence="5" id="KW-1185">Reference proteome</keyword>
<dbReference type="HAMAP" id="MF_00528">
    <property type="entry name" value="Maf"/>
    <property type="match status" value="1"/>
</dbReference>
<feature type="active site" description="Proton acceptor" evidence="3">
    <location>
        <position position="73"/>
    </location>
</feature>
<dbReference type="EC" id="3.6.1.9" evidence="3"/>
<dbReference type="SUPFAM" id="SSF52972">
    <property type="entry name" value="ITPase-like"/>
    <property type="match status" value="1"/>
</dbReference>
<comment type="similarity">
    <text evidence="3">Belongs to the Maf family.</text>
</comment>
<keyword evidence="2 3" id="KW-0378">Hydrolase</keyword>
<sequence length="206" mass="21717">MSVRLILASASPSRLQTLRAAGVDPVVHVSGVDESQIEGADATAVASALARLKAEAVLAEVGTDADVVVVGCDSILELDGEQFGKPHTDEVARERWHAMRGRTGVLVTGHHVAVVRGGQVHRDTRAATTAVTFADVTDAEVEAYIATGEPRHCAGAFTIDGFGGAFVERLEGDHHNVIGLSLPLLRRMLADAGVEWTALWRLSVPA</sequence>
<dbReference type="EMBL" id="SDMQ01000003">
    <property type="protein sequence ID" value="TBT86572.1"/>
    <property type="molecule type" value="Genomic_DNA"/>
</dbReference>
<comment type="catalytic activity">
    <reaction evidence="3">
        <text>a 2'-deoxyribonucleoside 5'-triphosphate + H2O = a 2'-deoxyribonucleoside 5'-phosphate + diphosphate + H(+)</text>
        <dbReference type="Rhea" id="RHEA:44644"/>
        <dbReference type="ChEBI" id="CHEBI:15377"/>
        <dbReference type="ChEBI" id="CHEBI:15378"/>
        <dbReference type="ChEBI" id="CHEBI:33019"/>
        <dbReference type="ChEBI" id="CHEBI:61560"/>
        <dbReference type="ChEBI" id="CHEBI:65317"/>
        <dbReference type="EC" id="3.6.1.9"/>
    </reaction>
</comment>
<keyword evidence="3" id="KW-0963">Cytoplasm</keyword>
<name>A0A4Q9KG14_9ACTN</name>
<evidence type="ECO:0000256" key="1">
    <source>
        <dbReference type="ARBA" id="ARBA00001968"/>
    </source>
</evidence>
<dbReference type="RefSeq" id="WP_131167357.1">
    <property type="nucleotide sequence ID" value="NZ_SDMQ01000003.1"/>
</dbReference>
<evidence type="ECO:0000313" key="5">
    <source>
        <dbReference type="Proteomes" id="UP000292373"/>
    </source>
</evidence>
<evidence type="ECO:0000313" key="4">
    <source>
        <dbReference type="EMBL" id="TBT86572.1"/>
    </source>
</evidence>
<dbReference type="GO" id="GO:0009117">
    <property type="term" value="P:nucleotide metabolic process"/>
    <property type="evidence" value="ECO:0007669"/>
    <property type="project" value="UniProtKB-KW"/>
</dbReference>
<dbReference type="Gene3D" id="3.90.950.10">
    <property type="match status" value="1"/>
</dbReference>
<evidence type="ECO:0000256" key="3">
    <source>
        <dbReference type="HAMAP-Rule" id="MF_00528"/>
    </source>
</evidence>
<dbReference type="PANTHER" id="PTHR43213:SF5">
    <property type="entry name" value="BIFUNCTIONAL DTTP_UTP PYROPHOSPHATASE_METHYLTRANSFERASE PROTEIN-RELATED"/>
    <property type="match status" value="1"/>
</dbReference>
<dbReference type="GO" id="GO:0047429">
    <property type="term" value="F:nucleoside triphosphate diphosphatase activity"/>
    <property type="evidence" value="ECO:0007669"/>
    <property type="project" value="UniProtKB-EC"/>
</dbReference>
<protein>
    <recommendedName>
        <fullName evidence="3">Nucleoside triphosphate pyrophosphatase</fullName>
        <ecNumber evidence="3">3.6.1.9</ecNumber>
    </recommendedName>
    <alternativeName>
        <fullName evidence="3">Nucleotide pyrophosphatase</fullName>
        <shortName evidence="3">Nucleotide PPase</shortName>
    </alternativeName>
</protein>
<comment type="catalytic activity">
    <reaction evidence="3">
        <text>a ribonucleoside 5'-triphosphate + H2O = a ribonucleoside 5'-phosphate + diphosphate + H(+)</text>
        <dbReference type="Rhea" id="RHEA:23996"/>
        <dbReference type="ChEBI" id="CHEBI:15377"/>
        <dbReference type="ChEBI" id="CHEBI:15378"/>
        <dbReference type="ChEBI" id="CHEBI:33019"/>
        <dbReference type="ChEBI" id="CHEBI:58043"/>
        <dbReference type="ChEBI" id="CHEBI:61557"/>
        <dbReference type="EC" id="3.6.1.9"/>
    </reaction>
</comment>
<dbReference type="AlphaFoldDB" id="A0A4Q9KG14"/>
<dbReference type="CDD" id="cd00555">
    <property type="entry name" value="Maf"/>
    <property type="match status" value="1"/>
</dbReference>
<dbReference type="Proteomes" id="UP000292373">
    <property type="component" value="Unassembled WGS sequence"/>
</dbReference>
<reference evidence="4 5" key="1">
    <citation type="submission" date="2019-01" db="EMBL/GenBank/DDBJ databases">
        <title>Lactibacter flavus gen. nov., sp. nov., a novel bacterium of the family Propionibacteriaceae isolated from raw milk and dairy products.</title>
        <authorList>
            <person name="Huptas C."/>
            <person name="Wenning M."/>
            <person name="Breitenwieser F."/>
            <person name="Doll E."/>
            <person name="Von Neubeck M."/>
            <person name="Busse H.-J."/>
            <person name="Scherer S."/>
        </authorList>
    </citation>
    <scope>NUCLEOTIDE SEQUENCE [LARGE SCALE GENOMIC DNA]</scope>
    <source>
        <strain evidence="4 5">KCTC 33808</strain>
    </source>
</reference>
<dbReference type="InterPro" id="IPR029001">
    <property type="entry name" value="ITPase-like_fam"/>
</dbReference>
<organism evidence="4 5">
    <name type="scientific">Propioniciclava sinopodophylli</name>
    <dbReference type="NCBI Taxonomy" id="1837344"/>
    <lineage>
        <taxon>Bacteria</taxon>
        <taxon>Bacillati</taxon>
        <taxon>Actinomycetota</taxon>
        <taxon>Actinomycetes</taxon>
        <taxon>Propionibacteriales</taxon>
        <taxon>Propionibacteriaceae</taxon>
        <taxon>Propioniciclava</taxon>
    </lineage>
</organism>
<accession>A0A4Q9KG14</accession>
<dbReference type="NCBIfam" id="TIGR00172">
    <property type="entry name" value="maf"/>
    <property type="match status" value="1"/>
</dbReference>
<comment type="caution">
    <text evidence="3">Lacks conserved residue(s) required for the propagation of feature annotation.</text>
</comment>
<comment type="cofactor">
    <cofactor evidence="1 3">
        <name>a divalent metal cation</name>
        <dbReference type="ChEBI" id="CHEBI:60240"/>
    </cofactor>
</comment>
<dbReference type="PIRSF" id="PIRSF006305">
    <property type="entry name" value="Maf"/>
    <property type="match status" value="1"/>
</dbReference>
<dbReference type="InterPro" id="IPR003697">
    <property type="entry name" value="Maf-like"/>
</dbReference>
<dbReference type="Pfam" id="PF02545">
    <property type="entry name" value="Maf"/>
    <property type="match status" value="1"/>
</dbReference>
<evidence type="ECO:0000256" key="2">
    <source>
        <dbReference type="ARBA" id="ARBA00022801"/>
    </source>
</evidence>
<comment type="subcellular location">
    <subcellularLocation>
        <location evidence="3">Cytoplasm</location>
    </subcellularLocation>
</comment>
<dbReference type="GO" id="GO:0005737">
    <property type="term" value="C:cytoplasm"/>
    <property type="evidence" value="ECO:0007669"/>
    <property type="project" value="UniProtKB-SubCell"/>
</dbReference>
<comment type="caution">
    <text evidence="4">The sequence shown here is derived from an EMBL/GenBank/DDBJ whole genome shotgun (WGS) entry which is preliminary data.</text>
</comment>